<keyword evidence="1" id="KW-1133">Transmembrane helix</keyword>
<keyword evidence="1" id="KW-0812">Transmembrane</keyword>
<feature type="transmembrane region" description="Helical" evidence="1">
    <location>
        <begin position="192"/>
        <end position="212"/>
    </location>
</feature>
<organism evidence="2 3">
    <name type="scientific">Reticulomyxa filosa</name>
    <dbReference type="NCBI Taxonomy" id="46433"/>
    <lineage>
        <taxon>Eukaryota</taxon>
        <taxon>Sar</taxon>
        <taxon>Rhizaria</taxon>
        <taxon>Retaria</taxon>
        <taxon>Foraminifera</taxon>
        <taxon>Monothalamids</taxon>
        <taxon>Reticulomyxidae</taxon>
        <taxon>Reticulomyxa</taxon>
    </lineage>
</organism>
<evidence type="ECO:0000313" key="3">
    <source>
        <dbReference type="Proteomes" id="UP000023152"/>
    </source>
</evidence>
<keyword evidence="3" id="KW-1185">Reference proteome</keyword>
<evidence type="ECO:0000313" key="2">
    <source>
        <dbReference type="EMBL" id="ETO07349.1"/>
    </source>
</evidence>
<dbReference type="Proteomes" id="UP000023152">
    <property type="component" value="Unassembled WGS sequence"/>
</dbReference>
<keyword evidence="1" id="KW-0472">Membrane</keyword>
<proteinExistence type="predicted"/>
<reference evidence="2 3" key="1">
    <citation type="journal article" date="2013" name="Curr. Biol.">
        <title>The Genome of the Foraminiferan Reticulomyxa filosa.</title>
        <authorList>
            <person name="Glockner G."/>
            <person name="Hulsmann N."/>
            <person name="Schleicher M."/>
            <person name="Noegel A.A."/>
            <person name="Eichinger L."/>
            <person name="Gallinger C."/>
            <person name="Pawlowski J."/>
            <person name="Sierra R."/>
            <person name="Euteneuer U."/>
            <person name="Pillet L."/>
            <person name="Moustafa A."/>
            <person name="Platzer M."/>
            <person name="Groth M."/>
            <person name="Szafranski K."/>
            <person name="Schliwa M."/>
        </authorList>
    </citation>
    <scope>NUCLEOTIDE SEQUENCE [LARGE SCALE GENOMIC DNA]</scope>
</reference>
<sequence>MKAFGERGQGEKKRNIIFEKNGKTPLWLITLFNNNALEFVSCDPNKCENEAIMPTSILIEMSVDNSDTKVSFYNEIVCDVDQCQQTKISIELVGATPTTSRMVHVENKIECQGSENRNDKTCQHMNISIETAPLANTSVGSSNSTLACIQSQCYDLTMTGVGTDLIIQDDRSHNINIFGALANSLLIVDNNIYIQIYIYIYIFYIYVQMYTLKKNKIIIME</sequence>
<comment type="caution">
    <text evidence="2">The sequence shown here is derived from an EMBL/GenBank/DDBJ whole genome shotgun (WGS) entry which is preliminary data.</text>
</comment>
<name>X6M0D7_RETFI</name>
<evidence type="ECO:0000256" key="1">
    <source>
        <dbReference type="SAM" id="Phobius"/>
    </source>
</evidence>
<protein>
    <submittedName>
        <fullName evidence="2">Uncharacterized protein</fullName>
    </submittedName>
</protein>
<dbReference type="EMBL" id="ASPP01026239">
    <property type="protein sequence ID" value="ETO07349.1"/>
    <property type="molecule type" value="Genomic_DNA"/>
</dbReference>
<accession>X6M0D7</accession>
<dbReference type="AlphaFoldDB" id="X6M0D7"/>
<gene>
    <name evidence="2" type="ORF">RFI_30041</name>
</gene>